<sequence length="82" mass="9601">MKPLFIVHLRIRLITFEKKSIEAYGSFHLEVQELNGQENRVYVRWKQTSIHKGEVDGFAPTGKTEVEITSAVYQEESKIEEY</sequence>
<dbReference type="SUPFAM" id="SSF54427">
    <property type="entry name" value="NTF2-like"/>
    <property type="match status" value="1"/>
</dbReference>
<dbReference type="EMBL" id="JAAIKC010000003">
    <property type="protein sequence ID" value="NEW06539.1"/>
    <property type="molecule type" value="Genomic_DNA"/>
</dbReference>
<protein>
    <submittedName>
        <fullName evidence="1">Ester cyclase</fullName>
    </submittedName>
</protein>
<dbReference type="AlphaFoldDB" id="A0A6G3ZY79"/>
<dbReference type="GO" id="GO:0030638">
    <property type="term" value="P:polyketide metabolic process"/>
    <property type="evidence" value="ECO:0007669"/>
    <property type="project" value="InterPro"/>
</dbReference>
<reference evidence="1" key="1">
    <citation type="submission" date="2020-02" db="EMBL/GenBank/DDBJ databases">
        <authorList>
            <person name="Shen X.-R."/>
            <person name="Zhang Y.-X."/>
        </authorList>
    </citation>
    <scope>NUCLEOTIDE SEQUENCE</scope>
    <source>
        <strain evidence="1">SYP-B3998</strain>
    </source>
</reference>
<dbReference type="InterPro" id="IPR009959">
    <property type="entry name" value="Cyclase_SnoaL-like"/>
</dbReference>
<evidence type="ECO:0000313" key="1">
    <source>
        <dbReference type="EMBL" id="NEW06539.1"/>
    </source>
</evidence>
<name>A0A6G3ZY79_9BACL</name>
<dbReference type="InterPro" id="IPR032710">
    <property type="entry name" value="NTF2-like_dom_sf"/>
</dbReference>
<accession>A0A6G3ZY79</accession>
<dbReference type="RefSeq" id="WP_163945751.1">
    <property type="nucleotide sequence ID" value="NZ_JAAIKC010000003.1"/>
</dbReference>
<dbReference type="Pfam" id="PF07366">
    <property type="entry name" value="SnoaL"/>
    <property type="match status" value="1"/>
</dbReference>
<gene>
    <name evidence="1" type="ORF">GK047_11000</name>
</gene>
<proteinExistence type="predicted"/>
<comment type="caution">
    <text evidence="1">The sequence shown here is derived from an EMBL/GenBank/DDBJ whole genome shotgun (WGS) entry which is preliminary data.</text>
</comment>
<organism evidence="1">
    <name type="scientific">Paenibacillus sp. SYP-B3998</name>
    <dbReference type="NCBI Taxonomy" id="2678564"/>
    <lineage>
        <taxon>Bacteria</taxon>
        <taxon>Bacillati</taxon>
        <taxon>Bacillota</taxon>
        <taxon>Bacilli</taxon>
        <taxon>Bacillales</taxon>
        <taxon>Paenibacillaceae</taxon>
        <taxon>Paenibacillus</taxon>
    </lineage>
</organism>
<dbReference type="Gene3D" id="3.10.450.50">
    <property type="match status" value="1"/>
</dbReference>